<proteinExistence type="predicted"/>
<organism evidence="1 2">
    <name type="scientific">Acidihalobacter ferrooxydans</name>
    <dbReference type="NCBI Taxonomy" id="1765967"/>
    <lineage>
        <taxon>Bacteria</taxon>
        <taxon>Pseudomonadati</taxon>
        <taxon>Pseudomonadota</taxon>
        <taxon>Gammaproteobacteria</taxon>
        <taxon>Chromatiales</taxon>
        <taxon>Ectothiorhodospiraceae</taxon>
        <taxon>Acidihalobacter</taxon>
    </lineage>
</organism>
<keyword evidence="2" id="KW-1185">Reference proteome</keyword>
<sequence length="109" mass="11843">MVYLRVVQWMTRGVAACCERPAPSMTVPRQVVRVIDTDAACLAGNDINHGRFRYSGALPVMRLAPELRDPFAAAGVADDWLWIGRGSTGRKTGLPATRFARIVANPSSS</sequence>
<protein>
    <submittedName>
        <fullName evidence="1">Uncharacterized protein</fullName>
    </submittedName>
</protein>
<dbReference type="AlphaFoldDB" id="A0A1P8UG80"/>
<accession>A0A1P8UG80</accession>
<reference evidence="1 2" key="1">
    <citation type="submission" date="2017-01" db="EMBL/GenBank/DDBJ databases">
        <title>Draft sequence of Acidihalobacter ferrooxidans strain DSM 14175 (strain V8).</title>
        <authorList>
            <person name="Khaleque H.N."/>
            <person name="Ramsay J.P."/>
            <person name="Murphy R.J.T."/>
            <person name="Kaksonen A.H."/>
            <person name="Boxall N.J."/>
            <person name="Watkin E.L.J."/>
        </authorList>
    </citation>
    <scope>NUCLEOTIDE SEQUENCE [LARGE SCALE GENOMIC DNA]</scope>
    <source>
        <strain evidence="1 2">V8</strain>
    </source>
</reference>
<evidence type="ECO:0000313" key="1">
    <source>
        <dbReference type="EMBL" id="APZ42846.1"/>
    </source>
</evidence>
<dbReference type="KEGG" id="afy:BW247_06850"/>
<evidence type="ECO:0000313" key="2">
    <source>
        <dbReference type="Proteomes" id="UP000243807"/>
    </source>
</evidence>
<dbReference type="EMBL" id="CP019434">
    <property type="protein sequence ID" value="APZ42846.1"/>
    <property type="molecule type" value="Genomic_DNA"/>
</dbReference>
<dbReference type="RefSeq" id="WP_076836494.1">
    <property type="nucleotide sequence ID" value="NZ_CP019434.1"/>
</dbReference>
<dbReference type="Proteomes" id="UP000243807">
    <property type="component" value="Chromosome"/>
</dbReference>
<name>A0A1P8UG80_9GAMM</name>
<gene>
    <name evidence="1" type="ORF">BW247_06850</name>
</gene>